<organism evidence="1">
    <name type="scientific">hydrothermal vent metagenome</name>
    <dbReference type="NCBI Taxonomy" id="652676"/>
    <lineage>
        <taxon>unclassified sequences</taxon>
        <taxon>metagenomes</taxon>
        <taxon>ecological metagenomes</taxon>
    </lineage>
</organism>
<sequence length="33" mass="4035">MFAKIIDWFKPDPAIDRLPAEQIDKAYKTNRWR</sequence>
<feature type="non-terminal residue" evidence="1">
    <location>
        <position position="33"/>
    </location>
</feature>
<dbReference type="EMBL" id="UOGD01000462">
    <property type="protein sequence ID" value="VAX29735.1"/>
    <property type="molecule type" value="Genomic_DNA"/>
</dbReference>
<dbReference type="AlphaFoldDB" id="A0A3B1DDE7"/>
<protein>
    <submittedName>
        <fullName evidence="1">Uncharacterized protein</fullName>
    </submittedName>
</protein>
<evidence type="ECO:0000313" key="1">
    <source>
        <dbReference type="EMBL" id="VAX29735.1"/>
    </source>
</evidence>
<proteinExistence type="predicted"/>
<gene>
    <name evidence="1" type="ORF">MNBD_IGNAVI01-2901</name>
</gene>
<name>A0A3B1DDE7_9ZZZZ</name>
<reference evidence="1" key="1">
    <citation type="submission" date="2018-06" db="EMBL/GenBank/DDBJ databases">
        <authorList>
            <person name="Zhirakovskaya E."/>
        </authorList>
    </citation>
    <scope>NUCLEOTIDE SEQUENCE</scope>
</reference>
<accession>A0A3B1DDE7</accession>